<protein>
    <submittedName>
        <fullName evidence="1">Uncharacterized protein</fullName>
    </submittedName>
</protein>
<comment type="caution">
    <text evidence="1">The sequence shown here is derived from an EMBL/GenBank/DDBJ whole genome shotgun (WGS) entry which is preliminary data.</text>
</comment>
<proteinExistence type="predicted"/>
<keyword evidence="2" id="KW-1185">Reference proteome</keyword>
<dbReference type="EMBL" id="JWZT01005374">
    <property type="protein sequence ID" value="KII61197.1"/>
    <property type="molecule type" value="Genomic_DNA"/>
</dbReference>
<evidence type="ECO:0000313" key="2">
    <source>
        <dbReference type="Proteomes" id="UP000031668"/>
    </source>
</evidence>
<name>A0A0C2IWF2_THEKT</name>
<reference evidence="1 2" key="1">
    <citation type="journal article" date="2014" name="Genome Biol. Evol.">
        <title>The genome of the myxosporean Thelohanellus kitauei shows adaptations to nutrient acquisition within its fish host.</title>
        <authorList>
            <person name="Yang Y."/>
            <person name="Xiong J."/>
            <person name="Zhou Z."/>
            <person name="Huo F."/>
            <person name="Miao W."/>
            <person name="Ran C."/>
            <person name="Liu Y."/>
            <person name="Zhang J."/>
            <person name="Feng J."/>
            <person name="Wang M."/>
            <person name="Wang M."/>
            <person name="Wang L."/>
            <person name="Yao B."/>
        </authorList>
    </citation>
    <scope>NUCLEOTIDE SEQUENCE [LARGE SCALE GENOMIC DNA]</scope>
    <source>
        <strain evidence="1">Wuqing</strain>
    </source>
</reference>
<dbReference type="InterPro" id="IPR043128">
    <property type="entry name" value="Rev_trsase/Diguanyl_cyclase"/>
</dbReference>
<dbReference type="Gene3D" id="3.30.70.270">
    <property type="match status" value="1"/>
</dbReference>
<dbReference type="Proteomes" id="UP000031668">
    <property type="component" value="Unassembled WGS sequence"/>
</dbReference>
<evidence type="ECO:0000313" key="1">
    <source>
        <dbReference type="EMBL" id="KII61197.1"/>
    </source>
</evidence>
<gene>
    <name evidence="1" type="ORF">RF11_11282</name>
</gene>
<organism evidence="1 2">
    <name type="scientific">Thelohanellus kitauei</name>
    <name type="common">Myxosporean</name>
    <dbReference type="NCBI Taxonomy" id="669202"/>
    <lineage>
        <taxon>Eukaryota</taxon>
        <taxon>Metazoa</taxon>
        <taxon>Cnidaria</taxon>
        <taxon>Myxozoa</taxon>
        <taxon>Myxosporea</taxon>
        <taxon>Bivalvulida</taxon>
        <taxon>Platysporina</taxon>
        <taxon>Myxobolidae</taxon>
        <taxon>Thelohanellus</taxon>
    </lineage>
</organism>
<dbReference type="AlphaFoldDB" id="A0A0C2IWF2"/>
<sequence length="144" mass="16822">MDKTTEPLSGSKWFSSLDMVSGYWQKDHLFLDTLPPGSWALLLLIFHWGVDRSLDDSIKSLGIASELVWDLRLFFYNIFRNETINLVLMSDEKRATIETVKEIFQKLSFKKMTVDYEVNNRQSVGICYFVKRTQSELNGDYCFV</sequence>
<accession>A0A0C2IWF2</accession>